<evidence type="ECO:0000313" key="3">
    <source>
        <dbReference type="EMBL" id="TGY94970.1"/>
    </source>
</evidence>
<dbReference type="InterPro" id="IPR011042">
    <property type="entry name" value="6-blade_b-propeller_TolB-like"/>
</dbReference>
<reference evidence="3 4" key="1">
    <citation type="journal article" date="2013" name="Int. J. Syst. Evol. Microbiol.">
        <title>Marinicauda pacifica gen. nov., sp. nov., a prosthecate alphaproteobacterium of the family Hyphomonadaceae isolated from deep seawater.</title>
        <authorList>
            <person name="Zhang X.Y."/>
            <person name="Li G.W."/>
            <person name="Wang C.S."/>
            <person name="Zhang Y.J."/>
            <person name="Xu X.W."/>
            <person name="Li H."/>
            <person name="Liu A."/>
            <person name="Liu C."/>
            <person name="Xie B.B."/>
            <person name="Qin Q.L."/>
            <person name="Xu Z."/>
            <person name="Chen X.L."/>
            <person name="Zhou B.C."/>
            <person name="Zhang Y.Z."/>
        </authorList>
    </citation>
    <scope>NUCLEOTIDE SEQUENCE [LARGE SCALE GENOMIC DNA]</scope>
    <source>
        <strain evidence="3 4">P-1 km-3</strain>
    </source>
</reference>
<organism evidence="3 4">
    <name type="scientific">Marinicauda pacifica</name>
    <dbReference type="NCBI Taxonomy" id="1133559"/>
    <lineage>
        <taxon>Bacteria</taxon>
        <taxon>Pseudomonadati</taxon>
        <taxon>Pseudomonadota</taxon>
        <taxon>Alphaproteobacteria</taxon>
        <taxon>Maricaulales</taxon>
        <taxon>Maricaulaceae</taxon>
        <taxon>Marinicauda</taxon>
    </lineage>
</organism>
<keyword evidence="4" id="KW-1185">Reference proteome</keyword>
<dbReference type="PANTHER" id="PTHR19328:SF75">
    <property type="entry name" value="ALDOSE SUGAR DEHYDROGENASE YLII"/>
    <property type="match status" value="1"/>
</dbReference>
<feature type="domain" description="Glucose/Sorbosone dehydrogenase" evidence="2">
    <location>
        <begin position="72"/>
        <end position="396"/>
    </location>
</feature>
<dbReference type="AlphaFoldDB" id="A0A4S2HFU3"/>
<dbReference type="SUPFAM" id="SSF50952">
    <property type="entry name" value="Soluble quinoprotein glucose dehydrogenase"/>
    <property type="match status" value="1"/>
</dbReference>
<dbReference type="InterPro" id="IPR011041">
    <property type="entry name" value="Quinoprot_gluc/sorb_DH_b-prop"/>
</dbReference>
<dbReference type="Gene3D" id="2.120.10.30">
    <property type="entry name" value="TolB, C-terminal domain"/>
    <property type="match status" value="1"/>
</dbReference>
<comment type="caution">
    <text evidence="3">The sequence shown here is derived from an EMBL/GenBank/DDBJ whole genome shotgun (WGS) entry which is preliminary data.</text>
</comment>
<dbReference type="InterPro" id="IPR012938">
    <property type="entry name" value="Glc/Sorbosone_DH"/>
</dbReference>
<protein>
    <submittedName>
        <fullName evidence="3">PQQ-dependent sugar dehydrogenase</fullName>
    </submittedName>
</protein>
<dbReference type="PANTHER" id="PTHR19328">
    <property type="entry name" value="HEDGEHOG-INTERACTING PROTEIN"/>
    <property type="match status" value="1"/>
</dbReference>
<accession>A0A4S2HFU3</accession>
<dbReference type="EMBL" id="SRXV01000001">
    <property type="protein sequence ID" value="TGY94970.1"/>
    <property type="molecule type" value="Genomic_DNA"/>
</dbReference>
<evidence type="ECO:0000259" key="2">
    <source>
        <dbReference type="Pfam" id="PF07995"/>
    </source>
</evidence>
<dbReference type="Proteomes" id="UP000305451">
    <property type="component" value="Unassembled WGS sequence"/>
</dbReference>
<feature type="compositionally biased region" description="Acidic residues" evidence="1">
    <location>
        <begin position="1"/>
        <end position="12"/>
    </location>
</feature>
<feature type="region of interest" description="Disordered" evidence="1">
    <location>
        <begin position="1"/>
        <end position="57"/>
    </location>
</feature>
<evidence type="ECO:0000313" key="4">
    <source>
        <dbReference type="Proteomes" id="UP000305451"/>
    </source>
</evidence>
<gene>
    <name evidence="3" type="ORF">E5162_06400</name>
</gene>
<dbReference type="OrthoDB" id="9770043at2"/>
<proteinExistence type="predicted"/>
<evidence type="ECO:0000256" key="1">
    <source>
        <dbReference type="SAM" id="MobiDB-lite"/>
    </source>
</evidence>
<name>A0A4S2HFU3_9PROT</name>
<sequence>MTDADSAPDTDGTDMASAGTGSSMDGDAPEYEDFGQKQVPEFEPAFEGQTRAPLPDETHDWTIEEVADGLGEVWGFTFLPDGTILLTEKEGTMHTLATDGTLSDPISGVPEVFNDDQGGLLDIVLGPDFAETSMVYFSYAEPRGNGENGTAVARARLSDDRTALEDVEVIFQQMPSWDSGKHFGSRLVFAPDGTLYVGLGERSLPEPRQLAQDPTNHIGTVVRINPDGSVPDDNPFVGSDEGADEVYAYGIRNIQAAALGPDGALWEIEHGPRGGDELNRIEAGANYGWPVIGYGMQYDGTPQHEMTQQDGMEQPVYYWDPVIAPAGMIFYTGDAFPNWQGDIFVGGLATQKVVRLTLENGQVTGEEWIPANGRIRDVVQGPDGAIYLSNESDGTIERIVPAD</sequence>
<dbReference type="Pfam" id="PF07995">
    <property type="entry name" value="GSDH"/>
    <property type="match status" value="1"/>
</dbReference>